<evidence type="ECO:0000313" key="2">
    <source>
        <dbReference type="EMBL" id="CAI9766778.1"/>
    </source>
</evidence>
<dbReference type="Proteomes" id="UP000834106">
    <property type="component" value="Chromosome 8"/>
</dbReference>
<feature type="region of interest" description="Disordered" evidence="1">
    <location>
        <begin position="184"/>
        <end position="210"/>
    </location>
</feature>
<dbReference type="PANTHER" id="PTHR33673">
    <property type="entry name" value="SUPPRESSOR SRP40-LIKE PROTEIN"/>
    <property type="match status" value="1"/>
</dbReference>
<organism evidence="2 3">
    <name type="scientific">Fraxinus pennsylvanica</name>
    <dbReference type="NCBI Taxonomy" id="56036"/>
    <lineage>
        <taxon>Eukaryota</taxon>
        <taxon>Viridiplantae</taxon>
        <taxon>Streptophyta</taxon>
        <taxon>Embryophyta</taxon>
        <taxon>Tracheophyta</taxon>
        <taxon>Spermatophyta</taxon>
        <taxon>Magnoliopsida</taxon>
        <taxon>eudicotyledons</taxon>
        <taxon>Gunneridae</taxon>
        <taxon>Pentapetalae</taxon>
        <taxon>asterids</taxon>
        <taxon>lamiids</taxon>
        <taxon>Lamiales</taxon>
        <taxon>Oleaceae</taxon>
        <taxon>Oleeae</taxon>
        <taxon>Fraxinus</taxon>
    </lineage>
</organism>
<dbReference type="AlphaFoldDB" id="A0AAD1ZBS5"/>
<feature type="compositionally biased region" description="Polar residues" evidence="1">
    <location>
        <begin position="23"/>
        <end position="36"/>
    </location>
</feature>
<accession>A0AAD1ZBS5</accession>
<feature type="compositionally biased region" description="Low complexity" evidence="1">
    <location>
        <begin position="195"/>
        <end position="210"/>
    </location>
</feature>
<keyword evidence="3" id="KW-1185">Reference proteome</keyword>
<proteinExistence type="predicted"/>
<name>A0AAD1ZBS5_9LAMI</name>
<dbReference type="PANTHER" id="PTHR33673:SF36">
    <property type="entry name" value="MYB-LIKE PROTEIN Q"/>
    <property type="match status" value="1"/>
</dbReference>
<evidence type="ECO:0000256" key="1">
    <source>
        <dbReference type="SAM" id="MobiDB-lite"/>
    </source>
</evidence>
<evidence type="ECO:0000313" key="3">
    <source>
        <dbReference type="Proteomes" id="UP000834106"/>
    </source>
</evidence>
<feature type="region of interest" description="Disordered" evidence="1">
    <location>
        <begin position="23"/>
        <end position="45"/>
    </location>
</feature>
<gene>
    <name evidence="2" type="ORF">FPE_LOCUS14208</name>
</gene>
<protein>
    <submittedName>
        <fullName evidence="2">Uncharacterized protein</fullName>
    </submittedName>
</protein>
<feature type="compositionally biased region" description="Basic and acidic residues" evidence="1">
    <location>
        <begin position="234"/>
        <end position="243"/>
    </location>
</feature>
<sequence length="270" mass="29384">MISASPRAGSPLLLSQELSSQNPDWNAFSTTKSPPVQNMGRPTGCDLNRIPASIFSTKRTGNMEWSVASNESLFSIHMGNNSFSRDYAMFGKSGEFPRLEELNNAPSNLPYVPETKSGELNSSPSSLPPLIEVPADEENCAKLGETSRVGKEDCSLIPKVVPTETVEDQVKEKTTMTEEIHLPLSVSNVSDGKISTHSPSSPSRPSDDSGNSSISFAFPVLVKDRVKTGPLKSVLKESEKPQLDSKPSNATPKASEMRWFSCFSCWPLCR</sequence>
<reference evidence="2" key="1">
    <citation type="submission" date="2023-05" db="EMBL/GenBank/DDBJ databases">
        <authorList>
            <person name="Huff M."/>
        </authorList>
    </citation>
    <scope>NUCLEOTIDE SEQUENCE</scope>
</reference>
<dbReference type="EMBL" id="OU503043">
    <property type="protein sequence ID" value="CAI9766778.1"/>
    <property type="molecule type" value="Genomic_DNA"/>
</dbReference>
<feature type="region of interest" description="Disordered" evidence="1">
    <location>
        <begin position="232"/>
        <end position="255"/>
    </location>
</feature>